<evidence type="ECO:0000313" key="4">
    <source>
        <dbReference type="Proteomes" id="UP000555448"/>
    </source>
</evidence>
<sequence length="106" mass="11538">MKANAWDHAPRPFVTASYNRATVRFTGIHLQEPILRIGGRRSVAHPKDAFTMRNVSKLLVPALFAGVMTASMPAMAATHAAKPTKTHKVKAVKAEKKHVSKPVKAS</sequence>
<name>A0A7W7K9S3_9SPHN</name>
<keyword evidence="2" id="KW-0812">Transmembrane</keyword>
<dbReference type="AlphaFoldDB" id="A0A7W7K9S3"/>
<keyword evidence="2" id="KW-0472">Membrane</keyword>
<evidence type="ECO:0000256" key="2">
    <source>
        <dbReference type="SAM" id="Phobius"/>
    </source>
</evidence>
<comment type="caution">
    <text evidence="3">The sequence shown here is derived from an EMBL/GenBank/DDBJ whole genome shotgun (WGS) entry which is preliminary data.</text>
</comment>
<feature type="transmembrane region" description="Helical" evidence="2">
    <location>
        <begin position="58"/>
        <end position="78"/>
    </location>
</feature>
<gene>
    <name evidence="3" type="ORF">HNO88_001527</name>
</gene>
<organism evidence="3 4">
    <name type="scientific">Novosphingobium chloroacetimidivorans</name>
    <dbReference type="NCBI Taxonomy" id="1428314"/>
    <lineage>
        <taxon>Bacteria</taxon>
        <taxon>Pseudomonadati</taxon>
        <taxon>Pseudomonadota</taxon>
        <taxon>Alphaproteobacteria</taxon>
        <taxon>Sphingomonadales</taxon>
        <taxon>Sphingomonadaceae</taxon>
        <taxon>Novosphingobium</taxon>
    </lineage>
</organism>
<keyword evidence="4" id="KW-1185">Reference proteome</keyword>
<keyword evidence="2" id="KW-1133">Transmembrane helix</keyword>
<dbReference type="EMBL" id="JACHLR010000005">
    <property type="protein sequence ID" value="MBB4858208.1"/>
    <property type="molecule type" value="Genomic_DNA"/>
</dbReference>
<evidence type="ECO:0000313" key="3">
    <source>
        <dbReference type="EMBL" id="MBB4858208.1"/>
    </source>
</evidence>
<reference evidence="3 4" key="1">
    <citation type="submission" date="2020-08" db="EMBL/GenBank/DDBJ databases">
        <title>Functional genomics of gut bacteria from endangered species of beetles.</title>
        <authorList>
            <person name="Carlos-Shanley C."/>
        </authorList>
    </citation>
    <scope>NUCLEOTIDE SEQUENCE [LARGE SCALE GENOMIC DNA]</scope>
    <source>
        <strain evidence="3 4">S00245</strain>
    </source>
</reference>
<dbReference type="RefSeq" id="WP_184243686.1">
    <property type="nucleotide sequence ID" value="NZ_JACHLR010000005.1"/>
</dbReference>
<feature type="region of interest" description="Disordered" evidence="1">
    <location>
        <begin position="79"/>
        <end position="106"/>
    </location>
</feature>
<evidence type="ECO:0000256" key="1">
    <source>
        <dbReference type="SAM" id="MobiDB-lite"/>
    </source>
</evidence>
<accession>A0A7W7K9S3</accession>
<feature type="compositionally biased region" description="Basic residues" evidence="1">
    <location>
        <begin position="82"/>
        <end position="106"/>
    </location>
</feature>
<dbReference type="Proteomes" id="UP000555448">
    <property type="component" value="Unassembled WGS sequence"/>
</dbReference>
<protein>
    <submittedName>
        <fullName evidence="3">Uncharacterized protein</fullName>
    </submittedName>
</protein>
<proteinExistence type="predicted"/>